<name>A0AAV0GGN8_9ASTE</name>
<sequence>MVGKAGISFARLLGVPGREANRTWQRGHSCFFYDGSLRMSAALNYSSTSKVAEEAETCGLEKHFLVDYLKGSLNFSQDDAISAVSKVTKRKCQSSPALVVDYLKGIGMELTHIKAAVSKHPRLLLVDPDKIIHPKVQCLQELGLSGPDLANFIVRDASFLFRGLETHLRPIINFVKQASGGHKNAVKALKRSGRLLSFGRLKLMEENVRVLRDSGIPEDKIQWFLVTRPNYLTKNPDRSCKMVSMVENEIGIPRSSSMFYCGLSVASHMTISAVNKKFEILRSLGWSKSDISNLVQRQPSCLMLSEARLRKKLNFLMKKLGYGPHYLADRPMLLLSSLEKKTIPRSQVLKTLEEHQLKVCSLFTALFFTESKFLSRYLIPYKDKLPNMYESYKTSTEQ</sequence>
<keyword evidence="2" id="KW-0805">Transcription regulation</keyword>
<gene>
    <name evidence="4" type="ORF">CEPIT_LOCUS43504</name>
</gene>
<comment type="similarity">
    <text evidence="1">Belongs to the mTERF family.</text>
</comment>
<keyword evidence="2" id="KW-0806">Transcription termination</keyword>
<protein>
    <submittedName>
        <fullName evidence="4">Uncharacterized protein</fullName>
    </submittedName>
</protein>
<evidence type="ECO:0000256" key="2">
    <source>
        <dbReference type="ARBA" id="ARBA00022472"/>
    </source>
</evidence>
<comment type="caution">
    <text evidence="4">The sequence shown here is derived from an EMBL/GenBank/DDBJ whole genome shotgun (WGS) entry which is preliminary data.</text>
</comment>
<reference evidence="4" key="1">
    <citation type="submission" date="2022-07" db="EMBL/GenBank/DDBJ databases">
        <authorList>
            <person name="Macas J."/>
            <person name="Novak P."/>
            <person name="Neumann P."/>
        </authorList>
    </citation>
    <scope>NUCLEOTIDE SEQUENCE</scope>
</reference>
<evidence type="ECO:0000313" key="5">
    <source>
        <dbReference type="Proteomes" id="UP001152523"/>
    </source>
</evidence>
<keyword evidence="2" id="KW-0804">Transcription</keyword>
<evidence type="ECO:0000256" key="3">
    <source>
        <dbReference type="ARBA" id="ARBA00022946"/>
    </source>
</evidence>
<dbReference type="InterPro" id="IPR003690">
    <property type="entry name" value="MTERF"/>
</dbReference>
<dbReference type="GO" id="GO:0006353">
    <property type="term" value="P:DNA-templated transcription termination"/>
    <property type="evidence" value="ECO:0007669"/>
    <property type="project" value="UniProtKB-KW"/>
</dbReference>
<dbReference type="Gene3D" id="1.25.70.10">
    <property type="entry name" value="Transcription termination factor 3, mitochondrial"/>
    <property type="match status" value="1"/>
</dbReference>
<keyword evidence="5" id="KW-1185">Reference proteome</keyword>
<dbReference type="InterPro" id="IPR038538">
    <property type="entry name" value="MTERF_sf"/>
</dbReference>
<dbReference type="Proteomes" id="UP001152523">
    <property type="component" value="Unassembled WGS sequence"/>
</dbReference>
<proteinExistence type="inferred from homology"/>
<evidence type="ECO:0000313" key="4">
    <source>
        <dbReference type="EMBL" id="CAH9147131.1"/>
    </source>
</evidence>
<evidence type="ECO:0000256" key="1">
    <source>
        <dbReference type="ARBA" id="ARBA00007692"/>
    </source>
</evidence>
<organism evidence="4 5">
    <name type="scientific">Cuscuta epithymum</name>
    <dbReference type="NCBI Taxonomy" id="186058"/>
    <lineage>
        <taxon>Eukaryota</taxon>
        <taxon>Viridiplantae</taxon>
        <taxon>Streptophyta</taxon>
        <taxon>Embryophyta</taxon>
        <taxon>Tracheophyta</taxon>
        <taxon>Spermatophyta</taxon>
        <taxon>Magnoliopsida</taxon>
        <taxon>eudicotyledons</taxon>
        <taxon>Gunneridae</taxon>
        <taxon>Pentapetalae</taxon>
        <taxon>asterids</taxon>
        <taxon>lamiids</taxon>
        <taxon>Solanales</taxon>
        <taxon>Convolvulaceae</taxon>
        <taxon>Cuscuteae</taxon>
        <taxon>Cuscuta</taxon>
        <taxon>Cuscuta subgen. Cuscuta</taxon>
    </lineage>
</organism>
<dbReference type="PANTHER" id="PTHR13068">
    <property type="entry name" value="CGI-12 PROTEIN-RELATED"/>
    <property type="match status" value="1"/>
</dbReference>
<dbReference type="PANTHER" id="PTHR13068:SF231">
    <property type="entry name" value="TRANSCRIPTION TERMINATION FACTOR MTERF2, CHLOROPLASTIC-LIKE"/>
    <property type="match status" value="1"/>
</dbReference>
<dbReference type="SMART" id="SM00733">
    <property type="entry name" value="Mterf"/>
    <property type="match status" value="6"/>
</dbReference>
<dbReference type="FunFam" id="1.25.70.10:FF:000001">
    <property type="entry name" value="Mitochondrial transcription termination factor-like"/>
    <property type="match status" value="1"/>
</dbReference>
<dbReference type="GO" id="GO:0003676">
    <property type="term" value="F:nucleic acid binding"/>
    <property type="evidence" value="ECO:0007669"/>
    <property type="project" value="InterPro"/>
</dbReference>
<accession>A0AAV0GGN8</accession>
<dbReference type="EMBL" id="CAMAPF010001122">
    <property type="protein sequence ID" value="CAH9147131.1"/>
    <property type="molecule type" value="Genomic_DNA"/>
</dbReference>
<keyword evidence="3" id="KW-0809">Transit peptide</keyword>
<dbReference type="AlphaFoldDB" id="A0AAV0GGN8"/>
<dbReference type="Pfam" id="PF02536">
    <property type="entry name" value="mTERF"/>
    <property type="match status" value="1"/>
</dbReference>